<organism evidence="2 3">
    <name type="scientific">Algoriphagus aquimarinus</name>
    <dbReference type="NCBI Taxonomy" id="237018"/>
    <lineage>
        <taxon>Bacteria</taxon>
        <taxon>Pseudomonadati</taxon>
        <taxon>Bacteroidota</taxon>
        <taxon>Cytophagia</taxon>
        <taxon>Cytophagales</taxon>
        <taxon>Cyclobacteriaceae</taxon>
        <taxon>Algoriphagus</taxon>
    </lineage>
</organism>
<name>A0A5C7AVV2_9BACT</name>
<evidence type="ECO:0000313" key="2">
    <source>
        <dbReference type="EMBL" id="TXE12601.1"/>
    </source>
</evidence>
<evidence type="ECO:0000313" key="3">
    <source>
        <dbReference type="Proteomes" id="UP000321935"/>
    </source>
</evidence>
<feature type="chain" id="PRO_5022831001" evidence="1">
    <location>
        <begin position="21"/>
        <end position="187"/>
    </location>
</feature>
<accession>A0A5C7AVV2</accession>
<gene>
    <name evidence="2" type="ORF">ESV85_08275</name>
</gene>
<evidence type="ECO:0000256" key="1">
    <source>
        <dbReference type="SAM" id="SignalP"/>
    </source>
</evidence>
<keyword evidence="1" id="KW-0732">Signal</keyword>
<comment type="caution">
    <text evidence="2">The sequence shown here is derived from an EMBL/GenBank/DDBJ whole genome shotgun (WGS) entry which is preliminary data.</text>
</comment>
<reference evidence="2 3" key="1">
    <citation type="submission" date="2019-08" db="EMBL/GenBank/DDBJ databases">
        <title>Genomes sequence of Algoriphagus aquimarinus ACAM450.</title>
        <authorList>
            <person name="Bowman J.P."/>
        </authorList>
    </citation>
    <scope>NUCLEOTIDE SEQUENCE [LARGE SCALE GENOMIC DNA]</scope>
    <source>
        <strain evidence="2 3">ACAM 450</strain>
    </source>
</reference>
<proteinExistence type="predicted"/>
<dbReference type="OrthoDB" id="1118838at2"/>
<dbReference type="RefSeq" id="WP_146916508.1">
    <property type="nucleotide sequence ID" value="NZ_VORW01000003.1"/>
</dbReference>
<feature type="signal peptide" evidence="1">
    <location>
        <begin position="1"/>
        <end position="20"/>
    </location>
</feature>
<dbReference type="Pfam" id="PF14060">
    <property type="entry name" value="DUF4252"/>
    <property type="match status" value="1"/>
</dbReference>
<dbReference type="AlphaFoldDB" id="A0A5C7AVV2"/>
<dbReference type="Proteomes" id="UP000321935">
    <property type="component" value="Unassembled WGS sequence"/>
</dbReference>
<protein>
    <submittedName>
        <fullName evidence="2">DUF4252 domain-containing protein</fullName>
    </submittedName>
</protein>
<sequence>MKKFILIPLLLFAFIIKAQAQDDAIQRFFSKYMDDDRFSRVYISPKMMQMAGGFLKSNAGTDKDSQDLGVLIQKVKGIRILSSDEVNGLTFYKEAMGTLSKNKYEDLMIVEDKGSSLKFMVREEGGLVKELMMISGEEGDFTLLSMLGSFTYEDLNLLAEKTDIPGMDMYGKGSKGPKGEKGPKGIK</sequence>
<dbReference type="InterPro" id="IPR025348">
    <property type="entry name" value="DUF4252"/>
</dbReference>
<dbReference type="EMBL" id="VORW01000003">
    <property type="protein sequence ID" value="TXE12601.1"/>
    <property type="molecule type" value="Genomic_DNA"/>
</dbReference>